<dbReference type="Proteomes" id="UP000308697">
    <property type="component" value="Unassembled WGS sequence"/>
</dbReference>
<dbReference type="PANTHER" id="PTHR35400">
    <property type="entry name" value="SLR1083 PROTEIN"/>
    <property type="match status" value="1"/>
</dbReference>
<organism evidence="2 3">
    <name type="scientific">Streptomyces piniterrae</name>
    <dbReference type="NCBI Taxonomy" id="2571125"/>
    <lineage>
        <taxon>Bacteria</taxon>
        <taxon>Bacillati</taxon>
        <taxon>Actinomycetota</taxon>
        <taxon>Actinomycetes</taxon>
        <taxon>Kitasatosporales</taxon>
        <taxon>Streptomycetaceae</taxon>
        <taxon>Streptomyces</taxon>
    </lineage>
</organism>
<dbReference type="OrthoDB" id="4537149at2"/>
<dbReference type="AlphaFoldDB" id="A0A4U0NG32"/>
<keyword evidence="2" id="KW-0540">Nuclease</keyword>
<keyword evidence="2" id="KW-0255">Endonuclease</keyword>
<dbReference type="CDD" id="cd06260">
    <property type="entry name" value="DUF820-like"/>
    <property type="match status" value="1"/>
</dbReference>
<evidence type="ECO:0000313" key="2">
    <source>
        <dbReference type="EMBL" id="TJZ53079.1"/>
    </source>
</evidence>
<dbReference type="InterPro" id="IPR011335">
    <property type="entry name" value="Restrct_endonuc-II-like"/>
</dbReference>
<reference evidence="2 3" key="1">
    <citation type="submission" date="2019-04" db="EMBL/GenBank/DDBJ databases">
        <title>Streptomyces piniterrae sp. nov., a heliquinomycin-producing actinomycete isolated from rhizosphere soil of Pinus yunnanensis.</title>
        <authorList>
            <person name="Zhuang X."/>
            <person name="Zhao J."/>
        </authorList>
    </citation>
    <scope>NUCLEOTIDE SEQUENCE [LARGE SCALE GENOMIC DNA]</scope>
    <source>
        <strain evidence="3">jys28</strain>
    </source>
</reference>
<evidence type="ECO:0000313" key="3">
    <source>
        <dbReference type="Proteomes" id="UP000308697"/>
    </source>
</evidence>
<evidence type="ECO:0000259" key="1">
    <source>
        <dbReference type="Pfam" id="PF05685"/>
    </source>
</evidence>
<dbReference type="Pfam" id="PF05685">
    <property type="entry name" value="Uma2"/>
    <property type="match status" value="1"/>
</dbReference>
<comment type="caution">
    <text evidence="2">The sequence shown here is derived from an EMBL/GenBank/DDBJ whole genome shotgun (WGS) entry which is preliminary data.</text>
</comment>
<protein>
    <submittedName>
        <fullName evidence="2">Uma2 family endonuclease</fullName>
    </submittedName>
</protein>
<dbReference type="GO" id="GO:0004519">
    <property type="term" value="F:endonuclease activity"/>
    <property type="evidence" value="ECO:0007669"/>
    <property type="project" value="UniProtKB-KW"/>
</dbReference>
<dbReference type="InterPro" id="IPR012296">
    <property type="entry name" value="Nuclease_put_TT1808"/>
</dbReference>
<keyword evidence="2" id="KW-0378">Hydrolase</keyword>
<dbReference type="SUPFAM" id="SSF52980">
    <property type="entry name" value="Restriction endonuclease-like"/>
    <property type="match status" value="1"/>
</dbReference>
<gene>
    <name evidence="2" type="ORF">FCH28_18235</name>
</gene>
<keyword evidence="3" id="KW-1185">Reference proteome</keyword>
<dbReference type="InterPro" id="IPR008538">
    <property type="entry name" value="Uma2"/>
</dbReference>
<dbReference type="Gene3D" id="3.90.1570.10">
    <property type="entry name" value="tt1808, chain A"/>
    <property type="match status" value="1"/>
</dbReference>
<dbReference type="EMBL" id="SUMB01000005">
    <property type="protein sequence ID" value="TJZ53079.1"/>
    <property type="molecule type" value="Genomic_DNA"/>
</dbReference>
<dbReference type="RefSeq" id="WP_136741092.1">
    <property type="nucleotide sequence ID" value="NZ_SUMB01000005.1"/>
</dbReference>
<accession>A0A4U0NG32</accession>
<dbReference type="PANTHER" id="PTHR35400:SF3">
    <property type="entry name" value="SLL1072 PROTEIN"/>
    <property type="match status" value="1"/>
</dbReference>
<proteinExistence type="predicted"/>
<feature type="domain" description="Putative restriction endonuclease" evidence="1">
    <location>
        <begin position="24"/>
        <end position="190"/>
    </location>
</feature>
<name>A0A4U0NG32_9ACTN</name>
<sequence length="197" mass="21410">MGALTVDHPSGNGREWDDLVRIWEQADAPEGWKVEIIEGIVTMSPPPDNIHNFIAVKVQRRLYSVLPEDWGVYQTLGTGIPLRKGLYIPDLAVVPDDVVLEESGEYVQASAAKLIVEVTSKSNASNDRIAKAAGYARAGVPLYLLVDRWAPAGPAITLYGEPTGDVYRVLQAVKFGDELVLPAPFELTLDTGIFPVG</sequence>